<evidence type="ECO:0000313" key="3">
    <source>
        <dbReference type="Proteomes" id="UP001461498"/>
    </source>
</evidence>
<dbReference type="AlphaFoldDB" id="A0AAW1CY78"/>
<feature type="transmembrane region" description="Helical" evidence="1">
    <location>
        <begin position="56"/>
        <end position="80"/>
    </location>
</feature>
<sequence length="332" mass="38893">MASTGVVSFMTSDSLKYHFLYERISYLNETMLKKGANINDLRKVCSLSDNKSKKYFSYLTIASGPIIFSSFILIFILLLFPYIDGMMKTVFGIKCMLPNNYLVWEATRPLTDCSICTNLSSAIILPNLTREEFKNYAYSYQPIIVKGAAYNWPARKTFNYYFFKELFDKIEGAHESVEEECQFLKFKTDFTSLRDVFNMPSERVKNKKGYDSWYIGWSNCHPEVLKEMRLHYSKPHFLPLNAEHSHVDFIFMGYQQGAFMHLDYITRLMWQAQLRGHKTWRLNPPPECEATCKSFSFEVHPGDILLLDTRQWYHDTHIRDGEFSITVSSEYG</sequence>
<dbReference type="GO" id="GO:0016706">
    <property type="term" value="F:2-oxoglutarate-dependent dioxygenase activity"/>
    <property type="evidence" value="ECO:0007669"/>
    <property type="project" value="TreeGrafter"/>
</dbReference>
<reference evidence="2 3" key="1">
    <citation type="submission" date="2022-12" db="EMBL/GenBank/DDBJ databases">
        <title>Chromosome-level genome assembly of true bugs.</title>
        <authorList>
            <person name="Ma L."/>
            <person name="Li H."/>
        </authorList>
    </citation>
    <scope>NUCLEOTIDE SEQUENCE [LARGE SCALE GENOMIC DNA]</scope>
    <source>
        <strain evidence="2">Lab_2022b</strain>
    </source>
</reference>
<evidence type="ECO:0000313" key="2">
    <source>
        <dbReference type="EMBL" id="KAK9502619.1"/>
    </source>
</evidence>
<protein>
    <recommendedName>
        <fullName evidence="4">Cupin-like domain-containing protein</fullName>
    </recommendedName>
</protein>
<keyword evidence="1" id="KW-0812">Transmembrane</keyword>
<evidence type="ECO:0000256" key="1">
    <source>
        <dbReference type="SAM" id="Phobius"/>
    </source>
</evidence>
<dbReference type="InterPro" id="IPR050910">
    <property type="entry name" value="JMJD6_ArgDemeth/LysHydrox"/>
</dbReference>
<organism evidence="2 3">
    <name type="scientific">Rhynocoris fuscipes</name>
    <dbReference type="NCBI Taxonomy" id="488301"/>
    <lineage>
        <taxon>Eukaryota</taxon>
        <taxon>Metazoa</taxon>
        <taxon>Ecdysozoa</taxon>
        <taxon>Arthropoda</taxon>
        <taxon>Hexapoda</taxon>
        <taxon>Insecta</taxon>
        <taxon>Pterygota</taxon>
        <taxon>Neoptera</taxon>
        <taxon>Paraneoptera</taxon>
        <taxon>Hemiptera</taxon>
        <taxon>Heteroptera</taxon>
        <taxon>Panheteroptera</taxon>
        <taxon>Cimicomorpha</taxon>
        <taxon>Reduviidae</taxon>
        <taxon>Harpactorinae</taxon>
        <taxon>Harpactorini</taxon>
        <taxon>Rhynocoris</taxon>
    </lineage>
</organism>
<dbReference type="EMBL" id="JAPXFL010000008">
    <property type="protein sequence ID" value="KAK9502619.1"/>
    <property type="molecule type" value="Genomic_DNA"/>
</dbReference>
<gene>
    <name evidence="2" type="ORF">O3M35_011354</name>
</gene>
<keyword evidence="1" id="KW-1133">Transmembrane helix</keyword>
<dbReference type="PANTHER" id="PTHR12480">
    <property type="entry name" value="ARGININE DEMETHYLASE AND LYSYL-HYDROXYLASE JMJD"/>
    <property type="match status" value="1"/>
</dbReference>
<accession>A0AAW1CY78</accession>
<dbReference type="PANTHER" id="PTHR12480:SF13">
    <property type="entry name" value="LD14533P"/>
    <property type="match status" value="1"/>
</dbReference>
<name>A0AAW1CY78_9HEMI</name>
<dbReference type="Gene3D" id="2.60.120.650">
    <property type="entry name" value="Cupin"/>
    <property type="match status" value="1"/>
</dbReference>
<evidence type="ECO:0008006" key="4">
    <source>
        <dbReference type="Google" id="ProtNLM"/>
    </source>
</evidence>
<keyword evidence="3" id="KW-1185">Reference proteome</keyword>
<dbReference type="Proteomes" id="UP001461498">
    <property type="component" value="Unassembled WGS sequence"/>
</dbReference>
<keyword evidence="1" id="KW-0472">Membrane</keyword>
<dbReference type="SUPFAM" id="SSF51197">
    <property type="entry name" value="Clavaminate synthase-like"/>
    <property type="match status" value="1"/>
</dbReference>
<proteinExistence type="predicted"/>
<comment type="caution">
    <text evidence="2">The sequence shown here is derived from an EMBL/GenBank/DDBJ whole genome shotgun (WGS) entry which is preliminary data.</text>
</comment>